<dbReference type="Proteomes" id="UP000694005">
    <property type="component" value="Chromosome A03"/>
</dbReference>
<evidence type="ECO:0000313" key="2">
    <source>
        <dbReference type="Proteomes" id="UP000694005"/>
    </source>
</evidence>
<gene>
    <name evidence="1" type="ORF">BRAPAZ1V2_A03P39910.2</name>
</gene>
<organism evidence="1 2">
    <name type="scientific">Brassica campestris</name>
    <name type="common">Field mustard</name>
    <dbReference type="NCBI Taxonomy" id="3711"/>
    <lineage>
        <taxon>Eukaryota</taxon>
        <taxon>Viridiplantae</taxon>
        <taxon>Streptophyta</taxon>
        <taxon>Embryophyta</taxon>
        <taxon>Tracheophyta</taxon>
        <taxon>Spermatophyta</taxon>
        <taxon>Magnoliopsida</taxon>
        <taxon>eudicotyledons</taxon>
        <taxon>Gunneridae</taxon>
        <taxon>Pentapetalae</taxon>
        <taxon>rosids</taxon>
        <taxon>malvids</taxon>
        <taxon>Brassicales</taxon>
        <taxon>Brassicaceae</taxon>
        <taxon>Brassiceae</taxon>
        <taxon>Brassica</taxon>
    </lineage>
</organism>
<sequence>MMYFIRSVAKHNNNMLFLCIIYEKRVNIETGAKEVHFLHAEEEEDLVNAHCKQVKDTINIINLVLLMTTFLLL</sequence>
<dbReference type="EMBL" id="LS974619">
    <property type="protein sequence ID" value="CAG7882648.1"/>
    <property type="molecule type" value="Genomic_DNA"/>
</dbReference>
<dbReference type="Gramene" id="A03p39910.2_BraZ1">
    <property type="protein sequence ID" value="A03p39910.2_BraZ1.CDS"/>
    <property type="gene ID" value="A03g39910.2_BraZ1"/>
</dbReference>
<proteinExistence type="predicted"/>
<accession>A0A8D9GKX8</accession>
<name>A0A8D9GKX8_BRACM</name>
<reference evidence="1 2" key="1">
    <citation type="submission" date="2021-07" db="EMBL/GenBank/DDBJ databases">
        <authorList>
            <consortium name="Genoscope - CEA"/>
            <person name="William W."/>
        </authorList>
    </citation>
    <scope>NUCLEOTIDE SEQUENCE [LARGE SCALE GENOMIC DNA]</scope>
</reference>
<protein>
    <submittedName>
        <fullName evidence="1">Uncharacterized protein</fullName>
    </submittedName>
</protein>
<dbReference type="AlphaFoldDB" id="A0A8D9GKX8"/>
<evidence type="ECO:0000313" key="1">
    <source>
        <dbReference type="EMBL" id="CAG7882648.1"/>
    </source>
</evidence>